<dbReference type="Proteomes" id="UP000193218">
    <property type="component" value="Unassembled WGS sequence"/>
</dbReference>
<name>A0A1Y1URP6_9TREE</name>
<proteinExistence type="predicted"/>
<evidence type="ECO:0000313" key="2">
    <source>
        <dbReference type="EMBL" id="ORX40720.1"/>
    </source>
</evidence>
<protein>
    <submittedName>
        <fullName evidence="2">Uncharacterized protein</fullName>
    </submittedName>
</protein>
<gene>
    <name evidence="2" type="ORF">BD324DRAFT_17148</name>
</gene>
<dbReference type="RefSeq" id="XP_021874399.1">
    <property type="nucleotide sequence ID" value="XM_022012087.1"/>
</dbReference>
<sequence length="299" mass="33339">MAAIAGVRARKSLVVADQLLDQALKESPPTARSIEFEASLAAHHIWMDRDIGESLRPVIQTLDQKEIEFGGYAWTQASVTLFENRSSSDTALNDRLADASFRIIEHKLGGQTGEHAAVQALVNVAQRIAATCVLSPEQRMNFIMRAVTLGRSRYERGAWFAYWFPVIRASVARDDDMSLEEAMAIWNETADWAFHLRLNVCVTGLPEDSPRARDFLIAILKVEHGLRGKGLAKDQIWSSEPLLSAIKARGIRLERAGTAGEAVKIGHLVQKPVQKRQPPSQTRRQVTNNLKPYALHEEL</sequence>
<feature type="compositionally biased region" description="Polar residues" evidence="1">
    <location>
        <begin position="277"/>
        <end position="290"/>
    </location>
</feature>
<keyword evidence="3" id="KW-1185">Reference proteome</keyword>
<dbReference type="InParanoid" id="A0A1Y1URP6"/>
<evidence type="ECO:0000256" key="1">
    <source>
        <dbReference type="SAM" id="MobiDB-lite"/>
    </source>
</evidence>
<accession>A0A1Y1URP6</accession>
<dbReference type="AlphaFoldDB" id="A0A1Y1URP6"/>
<evidence type="ECO:0000313" key="3">
    <source>
        <dbReference type="Proteomes" id="UP000193218"/>
    </source>
</evidence>
<dbReference type="GeneID" id="33553895"/>
<reference evidence="2 3" key="1">
    <citation type="submission" date="2017-03" db="EMBL/GenBank/DDBJ databases">
        <title>Widespread Adenine N6-methylation of Active Genes in Fungi.</title>
        <authorList>
            <consortium name="DOE Joint Genome Institute"/>
            <person name="Mondo S.J."/>
            <person name="Dannebaum R.O."/>
            <person name="Kuo R.C."/>
            <person name="Louie K.B."/>
            <person name="Bewick A.J."/>
            <person name="Labutti K."/>
            <person name="Haridas S."/>
            <person name="Kuo A."/>
            <person name="Salamov A."/>
            <person name="Ahrendt S.R."/>
            <person name="Lau R."/>
            <person name="Bowen B.P."/>
            <person name="Lipzen A."/>
            <person name="Sullivan W."/>
            <person name="Andreopoulos W.B."/>
            <person name="Clum A."/>
            <person name="Lindquist E."/>
            <person name="Daum C."/>
            <person name="Northen T.R."/>
            <person name="Ramamoorthy G."/>
            <person name="Schmitz R.J."/>
            <person name="Gryganskyi A."/>
            <person name="Culley D."/>
            <person name="Magnuson J."/>
            <person name="James T.Y."/>
            <person name="O'Malley M.A."/>
            <person name="Stajich J.E."/>
            <person name="Spatafora J.W."/>
            <person name="Visel A."/>
            <person name="Grigoriev I.V."/>
        </authorList>
    </citation>
    <scope>NUCLEOTIDE SEQUENCE [LARGE SCALE GENOMIC DNA]</scope>
    <source>
        <strain evidence="2 3">NRRL Y-17943</strain>
    </source>
</reference>
<dbReference type="EMBL" id="NBSH01000001">
    <property type="protein sequence ID" value="ORX40720.1"/>
    <property type="molecule type" value="Genomic_DNA"/>
</dbReference>
<organism evidence="2 3">
    <name type="scientific">Kockovaella imperatae</name>
    <dbReference type="NCBI Taxonomy" id="4999"/>
    <lineage>
        <taxon>Eukaryota</taxon>
        <taxon>Fungi</taxon>
        <taxon>Dikarya</taxon>
        <taxon>Basidiomycota</taxon>
        <taxon>Agaricomycotina</taxon>
        <taxon>Tremellomycetes</taxon>
        <taxon>Tremellales</taxon>
        <taxon>Cuniculitremaceae</taxon>
        <taxon>Kockovaella</taxon>
    </lineage>
</organism>
<feature type="region of interest" description="Disordered" evidence="1">
    <location>
        <begin position="272"/>
        <end position="291"/>
    </location>
</feature>
<comment type="caution">
    <text evidence="2">The sequence shown here is derived from an EMBL/GenBank/DDBJ whole genome shotgun (WGS) entry which is preliminary data.</text>
</comment>